<feature type="compositionally biased region" description="Polar residues" evidence="1">
    <location>
        <begin position="104"/>
        <end position="113"/>
    </location>
</feature>
<accession>A0AAW0EEW9</accession>
<gene>
    <name evidence="2" type="ORF">R3P38DRAFT_2832766</name>
</gene>
<evidence type="ECO:0000313" key="2">
    <source>
        <dbReference type="EMBL" id="KAK7061993.1"/>
    </source>
</evidence>
<proteinExistence type="predicted"/>
<sequence length="180" mass="18646">MAGYPGTHSFRGSRSHNQSCLCCTSAKEMSSPTASTVSLASTTTVTSRMPLNASKATRPKDFRAAFAKLQSSHGFNGAAPVLGHKNTAAPSVKYKAHAQKATKENTPSPSANLQPALGPGGTIPIPSPIPSSKPQKPKKTSLFSGVGRWLARPSTGSSPTLAGKPKARAVPQPSQTMILL</sequence>
<dbReference type="AlphaFoldDB" id="A0AAW0EEW9"/>
<reference evidence="2 3" key="1">
    <citation type="journal article" date="2024" name="J Genomics">
        <title>Draft genome sequencing and assembly of Favolaschia claudopus CIRM-BRFM 2984 isolated from oak limbs.</title>
        <authorList>
            <person name="Navarro D."/>
            <person name="Drula E."/>
            <person name="Chaduli D."/>
            <person name="Cazenave R."/>
            <person name="Ahrendt S."/>
            <person name="Wang J."/>
            <person name="Lipzen A."/>
            <person name="Daum C."/>
            <person name="Barry K."/>
            <person name="Grigoriev I.V."/>
            <person name="Favel A."/>
            <person name="Rosso M.N."/>
            <person name="Martin F."/>
        </authorList>
    </citation>
    <scope>NUCLEOTIDE SEQUENCE [LARGE SCALE GENOMIC DNA]</scope>
    <source>
        <strain evidence="2 3">CIRM-BRFM 2984</strain>
    </source>
</reference>
<keyword evidence="3" id="KW-1185">Reference proteome</keyword>
<protein>
    <submittedName>
        <fullName evidence="2">Uncharacterized protein</fullName>
    </submittedName>
</protein>
<dbReference type="EMBL" id="JAWWNJ010000002">
    <property type="protein sequence ID" value="KAK7061993.1"/>
    <property type="molecule type" value="Genomic_DNA"/>
</dbReference>
<comment type="caution">
    <text evidence="2">The sequence shown here is derived from an EMBL/GenBank/DDBJ whole genome shotgun (WGS) entry which is preliminary data.</text>
</comment>
<evidence type="ECO:0000313" key="3">
    <source>
        <dbReference type="Proteomes" id="UP001362999"/>
    </source>
</evidence>
<evidence type="ECO:0000256" key="1">
    <source>
        <dbReference type="SAM" id="MobiDB-lite"/>
    </source>
</evidence>
<name>A0AAW0EEW9_9AGAR</name>
<dbReference type="Proteomes" id="UP001362999">
    <property type="component" value="Unassembled WGS sequence"/>
</dbReference>
<organism evidence="2 3">
    <name type="scientific">Favolaschia claudopus</name>
    <dbReference type="NCBI Taxonomy" id="2862362"/>
    <lineage>
        <taxon>Eukaryota</taxon>
        <taxon>Fungi</taxon>
        <taxon>Dikarya</taxon>
        <taxon>Basidiomycota</taxon>
        <taxon>Agaricomycotina</taxon>
        <taxon>Agaricomycetes</taxon>
        <taxon>Agaricomycetidae</taxon>
        <taxon>Agaricales</taxon>
        <taxon>Marasmiineae</taxon>
        <taxon>Mycenaceae</taxon>
        <taxon>Favolaschia</taxon>
    </lineage>
</organism>
<feature type="region of interest" description="Disordered" evidence="1">
    <location>
        <begin position="99"/>
        <end position="180"/>
    </location>
</feature>